<organism evidence="2 3">
    <name type="scientific">Blautia caccae</name>
    <dbReference type="NCBI Taxonomy" id="3133175"/>
    <lineage>
        <taxon>Bacteria</taxon>
        <taxon>Bacillati</taxon>
        <taxon>Bacillota</taxon>
        <taxon>Clostridia</taxon>
        <taxon>Lachnospirales</taxon>
        <taxon>Lachnospiraceae</taxon>
        <taxon>Blautia</taxon>
    </lineage>
</organism>
<dbReference type="Pfam" id="PF01935">
    <property type="entry name" value="DUF87"/>
    <property type="match status" value="1"/>
</dbReference>
<dbReference type="EMBL" id="JBBMFP010000026">
    <property type="protein sequence ID" value="MEQ2433624.1"/>
    <property type="molecule type" value="Genomic_DNA"/>
</dbReference>
<reference evidence="2 3" key="1">
    <citation type="submission" date="2024-03" db="EMBL/GenBank/DDBJ databases">
        <title>Human intestinal bacterial collection.</title>
        <authorList>
            <person name="Pauvert C."/>
            <person name="Hitch T.C.A."/>
            <person name="Clavel T."/>
        </authorList>
    </citation>
    <scope>NUCLEOTIDE SEQUENCE [LARGE SCALE GENOMIC DNA]</scope>
    <source>
        <strain evidence="2 3">CLA-SR-H028</strain>
    </source>
</reference>
<dbReference type="SUPFAM" id="SSF52540">
    <property type="entry name" value="P-loop containing nucleoside triphosphate hydrolases"/>
    <property type="match status" value="1"/>
</dbReference>
<dbReference type="InterPro" id="IPR002789">
    <property type="entry name" value="HerA_central"/>
</dbReference>
<keyword evidence="3" id="KW-1185">Reference proteome</keyword>
<evidence type="ECO:0000313" key="3">
    <source>
        <dbReference type="Proteomes" id="UP001457898"/>
    </source>
</evidence>
<protein>
    <submittedName>
        <fullName evidence="2">ATP-binding protein</fullName>
    </submittedName>
</protein>
<evidence type="ECO:0000259" key="1">
    <source>
        <dbReference type="Pfam" id="PF01935"/>
    </source>
</evidence>
<dbReference type="PANTHER" id="PTHR42957">
    <property type="entry name" value="HELICASE MJ1565-RELATED"/>
    <property type="match status" value="1"/>
</dbReference>
<dbReference type="GO" id="GO:0005524">
    <property type="term" value="F:ATP binding"/>
    <property type="evidence" value="ECO:0007669"/>
    <property type="project" value="UniProtKB-KW"/>
</dbReference>
<keyword evidence="2" id="KW-0547">Nucleotide-binding</keyword>
<dbReference type="InterPro" id="IPR027417">
    <property type="entry name" value="P-loop_NTPase"/>
</dbReference>
<comment type="caution">
    <text evidence="2">The sequence shown here is derived from an EMBL/GenBank/DDBJ whole genome shotgun (WGS) entry which is preliminary data.</text>
</comment>
<accession>A0ABV1DTB0</accession>
<dbReference type="InterPro" id="IPR008571">
    <property type="entry name" value="HerA-like"/>
</dbReference>
<dbReference type="PANTHER" id="PTHR42957:SF1">
    <property type="entry name" value="HELICASE MJ1565-RELATED"/>
    <property type="match status" value="1"/>
</dbReference>
<keyword evidence="2" id="KW-0067">ATP-binding</keyword>
<dbReference type="RefSeq" id="WP_349064666.1">
    <property type="nucleotide sequence ID" value="NZ_JBBMFP010000026.1"/>
</dbReference>
<proteinExistence type="predicted"/>
<dbReference type="Gene3D" id="3.40.50.300">
    <property type="entry name" value="P-loop containing nucleotide triphosphate hydrolases"/>
    <property type="match status" value="2"/>
</dbReference>
<evidence type="ECO:0000313" key="2">
    <source>
        <dbReference type="EMBL" id="MEQ2433624.1"/>
    </source>
</evidence>
<name>A0ABV1DTB0_9FIRM</name>
<feature type="domain" description="Helicase HerA central" evidence="1">
    <location>
        <begin position="116"/>
        <end position="351"/>
    </location>
</feature>
<dbReference type="Proteomes" id="UP001457898">
    <property type="component" value="Unassembled WGS sequence"/>
</dbReference>
<gene>
    <name evidence="2" type="ORF">WMO65_21740</name>
</gene>
<sequence>MKLIKILSDRIQIKTDEFEFSDVRINDLISVSDGKVTLVTTVTSLTDTDASPGLGDDDYIVQSESVKVIECSIIGSLKNGRFNKAIDEYPVTDIKAEGITPKQFVAMIGGKKSGFQIGNYCAYDCPAMVDGNKFYQRHACIVGNTGSGKSETVARILEETAKLPGANIIVFDIHGEYGHISYVDNIKFGEDIDFPIWMFGLRDMAANILKIKEDSATVAMSALRKSYHMICPDGNEGKPVWFDYNALLAKMQELNTQEVNTGDVYKSGDKAGMYKTVKGELNGKLTGTVNAMEAKLSDKRYSFLFAPYGQEYLYQLMQEIMGGNKPVKNIDLSGIPHDVAIPVIGALTKLIYDIQRTGSTYNPITLVCDEAHVYIPDNFQLSASERRMVEIFEDIAKEGRKFGITLFVASQRPSELNRTIMAQCANFIVGKLNNENDKTMIKGMLPDGNESVIDSTTMFSPGDVLIVGDASPIPLKIHVQLAKERPQSRTIDFWDEWKKKRSTDYTEQIKEYMEI</sequence>
<dbReference type="CDD" id="cd01127">
    <property type="entry name" value="TrwB_TraG_TraD_VirD4"/>
    <property type="match status" value="1"/>
</dbReference>